<feature type="region of interest" description="Disordered" evidence="1">
    <location>
        <begin position="1"/>
        <end position="98"/>
    </location>
</feature>
<gene>
    <name evidence="2" type="ORF">D1781_03160</name>
</gene>
<dbReference type="AlphaFoldDB" id="A0A3A1U1V7"/>
<evidence type="ECO:0000313" key="2">
    <source>
        <dbReference type="EMBL" id="RIX30442.1"/>
    </source>
</evidence>
<protein>
    <recommendedName>
        <fullName evidence="4">DUF3618 domain-containing protein</fullName>
    </recommendedName>
</protein>
<dbReference type="RefSeq" id="WP_119480803.1">
    <property type="nucleotide sequence ID" value="NZ_QXTG01000001.1"/>
</dbReference>
<evidence type="ECO:0008006" key="4">
    <source>
        <dbReference type="Google" id="ProtNLM"/>
    </source>
</evidence>
<reference evidence="3" key="1">
    <citation type="submission" date="2018-09" db="EMBL/GenBank/DDBJ databases">
        <authorList>
            <person name="Kim I."/>
        </authorList>
    </citation>
    <scope>NUCLEOTIDE SEQUENCE [LARGE SCALE GENOMIC DNA]</scope>
    <source>
        <strain evidence="3">DD4a</strain>
    </source>
</reference>
<proteinExistence type="predicted"/>
<organism evidence="2 3">
    <name type="scientific">Amnibacterium setariae</name>
    <dbReference type="NCBI Taxonomy" id="2306585"/>
    <lineage>
        <taxon>Bacteria</taxon>
        <taxon>Bacillati</taxon>
        <taxon>Actinomycetota</taxon>
        <taxon>Actinomycetes</taxon>
        <taxon>Micrococcales</taxon>
        <taxon>Microbacteriaceae</taxon>
        <taxon>Amnibacterium</taxon>
    </lineage>
</organism>
<dbReference type="EMBL" id="QXTG01000001">
    <property type="protein sequence ID" value="RIX30442.1"/>
    <property type="molecule type" value="Genomic_DNA"/>
</dbReference>
<sequence length="226" mass="23429">MSITPPEDGTPATPLYDETAAAPTYSDLRVPPPVFEEDLDLDAQQGQGSGGAAQEAKDRAKQATGAAKDAASDVAGTAKDAGARVASTGTEQASRVAKDALGQARELYGQATSQLSEQAGTQQQRAAGTIRTFAEDLGKMGQGQQPDSGLASELVQNLETRARGIGDWLEQHSPEEVLDEVKQFAARRPGLFIALAAGTGIVAARLTKALVAEAKDDAEPTAEGLR</sequence>
<comment type="caution">
    <text evidence="2">The sequence shown here is derived from an EMBL/GenBank/DDBJ whole genome shotgun (WGS) entry which is preliminary data.</text>
</comment>
<evidence type="ECO:0000313" key="3">
    <source>
        <dbReference type="Proteomes" id="UP000265742"/>
    </source>
</evidence>
<evidence type="ECO:0000256" key="1">
    <source>
        <dbReference type="SAM" id="MobiDB-lite"/>
    </source>
</evidence>
<dbReference type="OrthoDB" id="4578793at2"/>
<dbReference type="Proteomes" id="UP000265742">
    <property type="component" value="Unassembled WGS sequence"/>
</dbReference>
<name>A0A3A1U1V7_9MICO</name>
<keyword evidence="3" id="KW-1185">Reference proteome</keyword>
<feature type="compositionally biased region" description="Low complexity" evidence="1">
    <location>
        <begin position="62"/>
        <end position="78"/>
    </location>
</feature>
<accession>A0A3A1U1V7</accession>